<comment type="similarity">
    <text evidence="1 4">Belongs to the anti-sigma-factor antagonist family.</text>
</comment>
<evidence type="ECO:0000259" key="5">
    <source>
        <dbReference type="PROSITE" id="PS50801"/>
    </source>
</evidence>
<dbReference type="AlphaFoldDB" id="A0A6V7R447"/>
<dbReference type="NCBIfam" id="TIGR00377">
    <property type="entry name" value="ant_ant_sig"/>
    <property type="match status" value="1"/>
</dbReference>
<dbReference type="PANTHER" id="PTHR33495">
    <property type="entry name" value="ANTI-SIGMA FACTOR ANTAGONIST TM_1081-RELATED-RELATED"/>
    <property type="match status" value="1"/>
</dbReference>
<proteinExistence type="inferred from homology"/>
<dbReference type="InterPro" id="IPR036513">
    <property type="entry name" value="STAS_dom_sf"/>
</dbReference>
<comment type="caution">
    <text evidence="6">The sequence shown here is derived from an EMBL/GenBank/DDBJ whole genome shotgun (WGS) entry which is preliminary data.</text>
</comment>
<reference evidence="6 7" key="1">
    <citation type="submission" date="2020-07" db="EMBL/GenBank/DDBJ databases">
        <authorList>
            <person name="Criscuolo A."/>
        </authorList>
    </citation>
    <scope>NUCLEOTIDE SEQUENCE [LARGE SCALE GENOMIC DNA]</scope>
    <source>
        <strain evidence="7">CIP 111030</strain>
    </source>
</reference>
<evidence type="ECO:0000256" key="1">
    <source>
        <dbReference type="ARBA" id="ARBA00009013"/>
    </source>
</evidence>
<organism evidence="6 7">
    <name type="scientific">Phocicoccus schoeneichii</name>
    <dbReference type="NCBI Taxonomy" id="1812261"/>
    <lineage>
        <taxon>Bacteria</taxon>
        <taxon>Bacillati</taxon>
        <taxon>Bacillota</taxon>
        <taxon>Bacilli</taxon>
        <taxon>Bacillales</taxon>
        <taxon>Salinicoccaceae</taxon>
        <taxon>Phocicoccus</taxon>
    </lineage>
</organism>
<dbReference type="Pfam" id="PF01740">
    <property type="entry name" value="STAS"/>
    <property type="match status" value="1"/>
</dbReference>
<protein>
    <recommendedName>
        <fullName evidence="4">Anti-sigma factor antagonist</fullName>
    </recommendedName>
</protein>
<comment type="function">
    <text evidence="3">Positive regulator of sigma-B activity. Non-phosphorylated RsbV binds to RsbW, preventing its association with sigma-B. When phosphorylated, releases RsbW, which is then free to complex with and inactivate sigma-B.</text>
</comment>
<feature type="domain" description="STAS" evidence="5">
    <location>
        <begin position="3"/>
        <end position="112"/>
    </location>
</feature>
<dbReference type="InterPro" id="IPR003658">
    <property type="entry name" value="Anti-sigma_ant"/>
</dbReference>
<dbReference type="PANTHER" id="PTHR33495:SF9">
    <property type="entry name" value="ANTI-SIGMA-B FACTOR ANTAGONIST"/>
    <property type="match status" value="1"/>
</dbReference>
<sequence length="112" mass="12579">MNINIEVNEKPGITEVSIAGELDIYTAPELKKVFEPVAADGTSSLHVDLKELSYMDSTGLGLFVGTLKDLNRNDKELRVTNVQPRIMKLFEITGLRDLMYITEYSEGEEVEK</sequence>
<evidence type="ECO:0000313" key="7">
    <source>
        <dbReference type="Proteomes" id="UP000521032"/>
    </source>
</evidence>
<dbReference type="GO" id="GO:0043856">
    <property type="term" value="F:anti-sigma factor antagonist activity"/>
    <property type="evidence" value="ECO:0007669"/>
    <property type="project" value="InterPro"/>
</dbReference>
<evidence type="ECO:0000256" key="4">
    <source>
        <dbReference type="RuleBase" id="RU003749"/>
    </source>
</evidence>
<dbReference type="CDD" id="cd07043">
    <property type="entry name" value="STAS_anti-anti-sigma_factors"/>
    <property type="match status" value="1"/>
</dbReference>
<dbReference type="Proteomes" id="UP000521032">
    <property type="component" value="Unassembled WGS sequence"/>
</dbReference>
<dbReference type="PROSITE" id="PS50801">
    <property type="entry name" value="STAS"/>
    <property type="match status" value="1"/>
</dbReference>
<evidence type="ECO:0000256" key="3">
    <source>
        <dbReference type="ARBA" id="ARBA00024670"/>
    </source>
</evidence>
<keyword evidence="2" id="KW-0597">Phosphoprotein</keyword>
<gene>
    <name evidence="6" type="primary">rsbV</name>
    <name evidence="6" type="ORF">JEOSCH030_00164</name>
</gene>
<dbReference type="EMBL" id="CAJEWE010000004">
    <property type="protein sequence ID" value="CAD2072151.1"/>
    <property type="molecule type" value="Genomic_DNA"/>
</dbReference>
<accession>A0A6V7R447</accession>
<name>A0A6V7R447_9BACL</name>
<keyword evidence="7" id="KW-1185">Reference proteome</keyword>
<evidence type="ECO:0000313" key="6">
    <source>
        <dbReference type="EMBL" id="CAD2072151.1"/>
    </source>
</evidence>
<dbReference type="RefSeq" id="WP_186084570.1">
    <property type="nucleotide sequence ID" value="NZ_BMDB01000003.1"/>
</dbReference>
<dbReference type="InterPro" id="IPR002645">
    <property type="entry name" value="STAS_dom"/>
</dbReference>
<dbReference type="Gene3D" id="3.30.750.24">
    <property type="entry name" value="STAS domain"/>
    <property type="match status" value="1"/>
</dbReference>
<evidence type="ECO:0000256" key="2">
    <source>
        <dbReference type="ARBA" id="ARBA00022553"/>
    </source>
</evidence>
<dbReference type="SUPFAM" id="SSF52091">
    <property type="entry name" value="SpoIIaa-like"/>
    <property type="match status" value="1"/>
</dbReference>